<dbReference type="InterPro" id="IPR011701">
    <property type="entry name" value="MFS"/>
</dbReference>
<name>A0ABX3JNP9_9BACL</name>
<evidence type="ECO:0000313" key="8">
    <source>
        <dbReference type="EMBL" id="OOC58454.1"/>
    </source>
</evidence>
<comment type="caution">
    <text evidence="8">The sequence shown here is derived from an EMBL/GenBank/DDBJ whole genome shotgun (WGS) entry which is preliminary data.</text>
</comment>
<dbReference type="Proteomes" id="UP000189059">
    <property type="component" value="Unassembled WGS sequence"/>
</dbReference>
<feature type="transmembrane region" description="Helical" evidence="6">
    <location>
        <begin position="48"/>
        <end position="69"/>
    </location>
</feature>
<dbReference type="EMBL" id="MRVI01000002">
    <property type="protein sequence ID" value="OOC58454.1"/>
    <property type="molecule type" value="Genomic_DNA"/>
</dbReference>
<dbReference type="CDD" id="cd17321">
    <property type="entry name" value="MFS_MMR_MDR_like"/>
    <property type="match status" value="1"/>
</dbReference>
<feature type="transmembrane region" description="Helical" evidence="6">
    <location>
        <begin position="167"/>
        <end position="184"/>
    </location>
</feature>
<dbReference type="SUPFAM" id="SSF103473">
    <property type="entry name" value="MFS general substrate transporter"/>
    <property type="match status" value="1"/>
</dbReference>
<feature type="transmembrane region" description="Helical" evidence="6">
    <location>
        <begin position="251"/>
        <end position="272"/>
    </location>
</feature>
<proteinExistence type="predicted"/>
<feature type="transmembrane region" description="Helical" evidence="6">
    <location>
        <begin position="222"/>
        <end position="239"/>
    </location>
</feature>
<keyword evidence="4 6" id="KW-1133">Transmembrane helix</keyword>
<sequence length="465" mass="50055">MDMHVDPVRPHADQLIRILAFTMILSSMSATMFNIVLPEMSKDFQLSFAQVSWVSSIYMLIYAIGSVIYGKLADTYKLKNLLTFGLLLFFVGSMVGLASQAYWMVLLGRILQASGAAVIPATAMIIPVRYFPAENRGRALGITATGLAIGSAIGPIVSALMVSVFHWRWLFFIPLVILFTLPLYRKYLGDEQGQGGEIDWLGGGLLAGTVALLLLAVTQGGWIYAAGSLIFFILFMIRIKAAKSPFVQPRLFRNANYTVGLTLGVFIVSIGYALPFLTPQLLADVHRLEPGWIGFIMVPGAVVTAILGRTGGKLADTRGTSYLFYAASSLLIAGFALLSSFAWSSPIGIAIILILGNVGQMFMQISLSKTISLSLPKEQTGVGMGLFSLLNFLSGAIATGIYGKAVDVGATHAWNPLSTDQGAATYSNIYVILAVVQLVILLLYAVQFGRTARRNPELQATGSKG</sequence>
<keyword evidence="3 6" id="KW-0812">Transmembrane</keyword>
<dbReference type="PRINTS" id="PR01036">
    <property type="entry name" value="TCRTETB"/>
</dbReference>
<feature type="transmembrane region" description="Helical" evidence="6">
    <location>
        <begin position="322"/>
        <end position="343"/>
    </location>
</feature>
<gene>
    <name evidence="8" type="ORF">BBD40_22335</name>
</gene>
<feature type="transmembrane region" description="Helical" evidence="6">
    <location>
        <begin position="423"/>
        <end position="446"/>
    </location>
</feature>
<evidence type="ECO:0000259" key="7">
    <source>
        <dbReference type="PROSITE" id="PS50850"/>
    </source>
</evidence>
<dbReference type="InterPro" id="IPR036259">
    <property type="entry name" value="MFS_trans_sf"/>
</dbReference>
<feature type="transmembrane region" description="Helical" evidence="6">
    <location>
        <begin position="292"/>
        <end position="310"/>
    </location>
</feature>
<feature type="transmembrane region" description="Helical" evidence="6">
    <location>
        <begin position="380"/>
        <end position="403"/>
    </location>
</feature>
<keyword evidence="5 6" id="KW-0472">Membrane</keyword>
<feature type="transmembrane region" description="Helical" evidence="6">
    <location>
        <begin position="140"/>
        <end position="161"/>
    </location>
</feature>
<protein>
    <submittedName>
        <fullName evidence="8">Antiporter</fullName>
    </submittedName>
</protein>
<feature type="transmembrane region" description="Helical" evidence="6">
    <location>
        <begin position="81"/>
        <end position="104"/>
    </location>
</feature>
<evidence type="ECO:0000256" key="1">
    <source>
        <dbReference type="ARBA" id="ARBA00004651"/>
    </source>
</evidence>
<feature type="transmembrane region" description="Helical" evidence="6">
    <location>
        <begin position="349"/>
        <end position="368"/>
    </location>
</feature>
<dbReference type="PANTHER" id="PTHR42718:SF9">
    <property type="entry name" value="MAJOR FACILITATOR SUPERFAMILY MULTIDRUG TRANSPORTER MFSC"/>
    <property type="match status" value="1"/>
</dbReference>
<keyword evidence="2" id="KW-0813">Transport</keyword>
<feature type="transmembrane region" description="Helical" evidence="6">
    <location>
        <begin position="15"/>
        <end position="36"/>
    </location>
</feature>
<evidence type="ECO:0000256" key="2">
    <source>
        <dbReference type="ARBA" id="ARBA00022448"/>
    </source>
</evidence>
<feature type="domain" description="Major facilitator superfamily (MFS) profile" evidence="7">
    <location>
        <begin position="15"/>
        <end position="452"/>
    </location>
</feature>
<evidence type="ECO:0000256" key="4">
    <source>
        <dbReference type="ARBA" id="ARBA00022989"/>
    </source>
</evidence>
<reference evidence="8 9" key="1">
    <citation type="submission" date="2016-12" db="EMBL/GenBank/DDBJ databases">
        <title>Genome sequencing and description of Paenibacillus sp. nov. from high altitude lake in the Indian Trans- Himalayas.</title>
        <authorList>
            <person name="Kiran S."/>
            <person name="Swarnkar M.K."/>
            <person name="Rana A."/>
            <person name="Tewari R."/>
            <person name="Gulati A."/>
        </authorList>
    </citation>
    <scope>NUCLEOTIDE SEQUENCE [LARGE SCALE GENOMIC DNA]</scope>
    <source>
        <strain evidence="8 9">IHBB 9951</strain>
    </source>
</reference>
<dbReference type="Gene3D" id="1.20.1720.10">
    <property type="entry name" value="Multidrug resistance protein D"/>
    <property type="match status" value="1"/>
</dbReference>
<evidence type="ECO:0000256" key="5">
    <source>
        <dbReference type="ARBA" id="ARBA00023136"/>
    </source>
</evidence>
<evidence type="ECO:0000256" key="6">
    <source>
        <dbReference type="SAM" id="Phobius"/>
    </source>
</evidence>
<keyword evidence="9" id="KW-1185">Reference proteome</keyword>
<organism evidence="8 9">
    <name type="scientific">Paenibacillus ihbetae</name>
    <dbReference type="NCBI Taxonomy" id="1870820"/>
    <lineage>
        <taxon>Bacteria</taxon>
        <taxon>Bacillati</taxon>
        <taxon>Bacillota</taxon>
        <taxon>Bacilli</taxon>
        <taxon>Bacillales</taxon>
        <taxon>Paenibacillaceae</taxon>
        <taxon>Paenibacillus</taxon>
    </lineage>
</organism>
<comment type="subcellular location">
    <subcellularLocation>
        <location evidence="1">Cell membrane</location>
        <topology evidence="1">Multi-pass membrane protein</topology>
    </subcellularLocation>
</comment>
<evidence type="ECO:0000313" key="9">
    <source>
        <dbReference type="Proteomes" id="UP000189059"/>
    </source>
</evidence>
<accession>A0ABX3JNP9</accession>
<evidence type="ECO:0000256" key="3">
    <source>
        <dbReference type="ARBA" id="ARBA00022692"/>
    </source>
</evidence>
<feature type="transmembrane region" description="Helical" evidence="6">
    <location>
        <begin position="196"/>
        <end position="216"/>
    </location>
</feature>
<dbReference type="PROSITE" id="PS50850">
    <property type="entry name" value="MFS"/>
    <property type="match status" value="1"/>
</dbReference>
<dbReference type="Gene3D" id="1.20.1250.20">
    <property type="entry name" value="MFS general substrate transporter like domains"/>
    <property type="match status" value="1"/>
</dbReference>
<dbReference type="PANTHER" id="PTHR42718">
    <property type="entry name" value="MAJOR FACILITATOR SUPERFAMILY MULTIDRUG TRANSPORTER MFSC"/>
    <property type="match status" value="1"/>
</dbReference>
<dbReference type="Pfam" id="PF07690">
    <property type="entry name" value="MFS_1"/>
    <property type="match status" value="1"/>
</dbReference>
<dbReference type="InterPro" id="IPR020846">
    <property type="entry name" value="MFS_dom"/>
</dbReference>
<feature type="transmembrane region" description="Helical" evidence="6">
    <location>
        <begin position="110"/>
        <end position="128"/>
    </location>
</feature>